<proteinExistence type="predicted"/>
<comment type="caution">
    <text evidence="1">The sequence shown here is derived from an EMBL/GenBank/DDBJ whole genome shotgun (WGS) entry which is preliminary data.</text>
</comment>
<protein>
    <submittedName>
        <fullName evidence="1">Uncharacterized protein</fullName>
    </submittedName>
</protein>
<dbReference type="EMBL" id="LAZR01034419">
    <property type="protein sequence ID" value="KKL45350.1"/>
    <property type="molecule type" value="Genomic_DNA"/>
</dbReference>
<accession>A0A0F9EKE4</accession>
<dbReference type="AlphaFoldDB" id="A0A0F9EKE4"/>
<gene>
    <name evidence="1" type="ORF">LCGC14_2356540</name>
</gene>
<evidence type="ECO:0000313" key="1">
    <source>
        <dbReference type="EMBL" id="KKL45350.1"/>
    </source>
</evidence>
<sequence length="182" mass="20279">MDTETRCKHMMVKAFCSYCTRGRPPQLQATDAPVERPKGDPFRRATLGGMWRMIGFLASRATITMNARSEELATECIEEYFDATSDSDVASVRVNETKWGHSIELDFVAVDSEVFAAGIPFDLLCEASRTRRDRVISNTALGWALFDLGFTLGSKQNTVRIRCNVPEESLPSFDKGLALGEK</sequence>
<organism evidence="1">
    <name type="scientific">marine sediment metagenome</name>
    <dbReference type="NCBI Taxonomy" id="412755"/>
    <lineage>
        <taxon>unclassified sequences</taxon>
        <taxon>metagenomes</taxon>
        <taxon>ecological metagenomes</taxon>
    </lineage>
</organism>
<name>A0A0F9EKE4_9ZZZZ</name>
<reference evidence="1" key="1">
    <citation type="journal article" date="2015" name="Nature">
        <title>Complex archaea that bridge the gap between prokaryotes and eukaryotes.</title>
        <authorList>
            <person name="Spang A."/>
            <person name="Saw J.H."/>
            <person name="Jorgensen S.L."/>
            <person name="Zaremba-Niedzwiedzka K."/>
            <person name="Martijn J."/>
            <person name="Lind A.E."/>
            <person name="van Eijk R."/>
            <person name="Schleper C."/>
            <person name="Guy L."/>
            <person name="Ettema T.J."/>
        </authorList>
    </citation>
    <scope>NUCLEOTIDE SEQUENCE</scope>
</reference>